<evidence type="ECO:0000313" key="1">
    <source>
        <dbReference type="EMBL" id="KKT22126.1"/>
    </source>
</evidence>
<reference evidence="1 2" key="1">
    <citation type="journal article" date="2015" name="Nature">
        <title>rRNA introns, odd ribosomes, and small enigmatic genomes across a large radiation of phyla.</title>
        <authorList>
            <person name="Brown C.T."/>
            <person name="Hug L.A."/>
            <person name="Thomas B.C."/>
            <person name="Sharon I."/>
            <person name="Castelle C.J."/>
            <person name="Singh A."/>
            <person name="Wilkins M.J."/>
            <person name="Williams K.H."/>
            <person name="Banfield J.F."/>
        </authorList>
    </citation>
    <scope>NUCLEOTIDE SEQUENCE [LARGE SCALE GENOMIC DNA]</scope>
</reference>
<dbReference type="Proteomes" id="UP000033831">
    <property type="component" value="Unassembled WGS sequence"/>
</dbReference>
<dbReference type="AlphaFoldDB" id="A0A0G1FIE4"/>
<comment type="caution">
    <text evidence="1">The sequence shown here is derived from an EMBL/GenBank/DDBJ whole genome shotgun (WGS) entry which is preliminary data.</text>
</comment>
<gene>
    <name evidence="1" type="ORF">UW07_C0044G0011</name>
</gene>
<protein>
    <submittedName>
        <fullName evidence="1">Uncharacterized protein</fullName>
    </submittedName>
</protein>
<sequence>MKNILSSASKLVFLLLTVTACMGFFIGLLEAKDFMVLAGMTFTFYFSNKGETGGIVPFAGK</sequence>
<accession>A0A0G1FIE4</accession>
<organism evidence="1 2">
    <name type="scientific">Candidatus Nomurabacteria bacterium GW2011_GWF2_43_8</name>
    <dbReference type="NCBI Taxonomy" id="1618779"/>
    <lineage>
        <taxon>Bacteria</taxon>
        <taxon>Candidatus Nomuraibacteriota</taxon>
    </lineage>
</organism>
<evidence type="ECO:0000313" key="2">
    <source>
        <dbReference type="Proteomes" id="UP000033831"/>
    </source>
</evidence>
<dbReference type="EMBL" id="LCGX01000044">
    <property type="protein sequence ID" value="KKT22126.1"/>
    <property type="molecule type" value="Genomic_DNA"/>
</dbReference>
<dbReference type="PROSITE" id="PS51257">
    <property type="entry name" value="PROKAR_LIPOPROTEIN"/>
    <property type="match status" value="1"/>
</dbReference>
<name>A0A0G1FIE4_9BACT</name>
<proteinExistence type="predicted"/>